<dbReference type="EMBL" id="CP025012">
    <property type="protein sequence ID" value="AUW41052.1"/>
    <property type="molecule type" value="Genomic_DNA"/>
</dbReference>
<name>A0A2K9YYI7_RHILE</name>
<evidence type="ECO:0000313" key="2">
    <source>
        <dbReference type="Proteomes" id="UP000238523"/>
    </source>
</evidence>
<dbReference type="AlphaFoldDB" id="A0A2K9YYI7"/>
<organism evidence="1 2">
    <name type="scientific">Rhizobium leguminosarum</name>
    <dbReference type="NCBI Taxonomy" id="384"/>
    <lineage>
        <taxon>Bacteria</taxon>
        <taxon>Pseudomonadati</taxon>
        <taxon>Pseudomonadota</taxon>
        <taxon>Alphaproteobacteria</taxon>
        <taxon>Hyphomicrobiales</taxon>
        <taxon>Rhizobiaceae</taxon>
        <taxon>Rhizobium/Agrobacterium group</taxon>
        <taxon>Rhizobium</taxon>
    </lineage>
</organism>
<dbReference type="Gene3D" id="3.40.30.120">
    <property type="match status" value="1"/>
</dbReference>
<protein>
    <submittedName>
        <fullName evidence="1">Uncharacterized protein</fullName>
    </submittedName>
</protein>
<gene>
    <name evidence="1" type="ORF">CUJ84_Chr000645</name>
</gene>
<sequence length="53" mass="5412">MGDPVQGDVKGLLGLTALLVRPDGIVAWACEGEANAEEAVEAGSLWFAVRDGG</sequence>
<accession>A0A2K9YYI7</accession>
<dbReference type="Pfam" id="PF21274">
    <property type="entry name" value="Rng_hyd_C"/>
    <property type="match status" value="1"/>
</dbReference>
<proteinExistence type="predicted"/>
<reference evidence="1 2" key="1">
    <citation type="submission" date="2017-11" db="EMBL/GenBank/DDBJ databases">
        <title>Complete genome of Rhizobium leguminosarum Norway, an ineffective micro-symbiont.</title>
        <authorList>
            <person name="Hoffrichter A."/>
            <person name="Liang J."/>
            <person name="Brachmann A."/>
            <person name="Marin M."/>
        </authorList>
    </citation>
    <scope>NUCLEOTIDE SEQUENCE [LARGE SCALE GENOMIC DNA]</scope>
    <source>
        <strain evidence="1 2">Norway</strain>
    </source>
</reference>
<dbReference type="Proteomes" id="UP000238523">
    <property type="component" value="Chromosome"/>
</dbReference>
<evidence type="ECO:0000313" key="1">
    <source>
        <dbReference type="EMBL" id="AUW41052.1"/>
    </source>
</evidence>